<dbReference type="InterPro" id="IPR016169">
    <property type="entry name" value="FAD-bd_PCMH_sub2"/>
</dbReference>
<organism evidence="9 10">
    <name type="scientific">Natronomonas aquatica</name>
    <dbReference type="NCBI Taxonomy" id="2841590"/>
    <lineage>
        <taxon>Archaea</taxon>
        <taxon>Methanobacteriati</taxon>
        <taxon>Methanobacteriota</taxon>
        <taxon>Stenosarchaea group</taxon>
        <taxon>Halobacteria</taxon>
        <taxon>Halobacteriales</taxon>
        <taxon>Natronomonadaceae</taxon>
        <taxon>Natronomonas</taxon>
    </lineage>
</organism>
<dbReference type="EC" id="1.1.2.4" evidence="7"/>
<dbReference type="PANTHER" id="PTHR11748:SF111">
    <property type="entry name" value="D-LACTATE DEHYDROGENASE, MITOCHONDRIAL-RELATED"/>
    <property type="match status" value="1"/>
</dbReference>
<dbReference type="FunFam" id="1.10.45.10:FF:000001">
    <property type="entry name" value="D-lactate dehydrogenase mitochondrial"/>
    <property type="match status" value="1"/>
</dbReference>
<dbReference type="Gene3D" id="3.30.70.2740">
    <property type="match status" value="1"/>
</dbReference>
<proteinExistence type="inferred from homology"/>
<dbReference type="InterPro" id="IPR004113">
    <property type="entry name" value="FAD-bd_oxidored_4_C"/>
</dbReference>
<dbReference type="GO" id="GO:0071949">
    <property type="term" value="F:FAD binding"/>
    <property type="evidence" value="ECO:0007669"/>
    <property type="project" value="InterPro"/>
</dbReference>
<evidence type="ECO:0000313" key="9">
    <source>
        <dbReference type="EMBL" id="MCQ4333888.1"/>
    </source>
</evidence>
<comment type="caution">
    <text evidence="9">The sequence shown here is derived from an EMBL/GenBank/DDBJ whole genome shotgun (WGS) entry which is preliminary data.</text>
</comment>
<gene>
    <name evidence="9" type="ORF">KM295_10420</name>
</gene>
<dbReference type="Pfam" id="PF02913">
    <property type="entry name" value="FAD-oxidase_C"/>
    <property type="match status" value="1"/>
</dbReference>
<keyword evidence="3" id="KW-0285">Flavoprotein</keyword>
<comment type="similarity">
    <text evidence="2">Belongs to the FAD-binding oxidoreductase/transferase type 4 family.</text>
</comment>
<evidence type="ECO:0000259" key="8">
    <source>
        <dbReference type="PROSITE" id="PS51387"/>
    </source>
</evidence>
<sequence length="461" mass="49586">MVSAKLRAAGLNDEKLSTGVSILEERSFDWGTDPEQGTVPDVVVWPESTADVVTIMETASEHGIPVTPYAAGTSLEGNPVPAEGGICLDVSRMDSIVDVRPDDFQIDVQPGVFGSAVDEAVNDHGLFFPPLPSSGKISTIGGMVANDASGMQTVKYGEIHDWVLRIKAVLADGTVVETGSRAAKTSSGYNLMDLLVGSEGTLGVMTEITLELAGIPKQIHGGRVIFQDRTAASAAVSDVIQSGVDVAKIELIDALSAEITNAYLDADFPDAPMMFVEFHAEHNIESEIEFFRSIVSEHGAVEIEISESEEGMAELWEIREEMAEALEPYDPDLTPLTPGDVTVPMSQFADLMAHIGTLEDEHDLLIPCFGHAGDGNIHYTVMVDSDDPEAYERGKAVYNEIVRYAIEQGGTATGEHGIGVGKRELLSEEHTEGTVDLMQRVKHAFDPDDILNPGKMFPEES</sequence>
<evidence type="ECO:0000256" key="2">
    <source>
        <dbReference type="ARBA" id="ARBA00008000"/>
    </source>
</evidence>
<dbReference type="Proteomes" id="UP001139494">
    <property type="component" value="Unassembled WGS sequence"/>
</dbReference>
<feature type="domain" description="FAD-binding PCMH-type" evidence="8">
    <location>
        <begin position="36"/>
        <end position="215"/>
    </location>
</feature>
<keyword evidence="4" id="KW-0274">FAD</keyword>
<evidence type="ECO:0000256" key="1">
    <source>
        <dbReference type="ARBA" id="ARBA00001974"/>
    </source>
</evidence>
<dbReference type="InterPro" id="IPR016171">
    <property type="entry name" value="Vanillyl_alc_oxidase_C-sub2"/>
</dbReference>
<dbReference type="InterPro" id="IPR016166">
    <property type="entry name" value="FAD-bd_PCMH"/>
</dbReference>
<dbReference type="Gene3D" id="1.10.45.10">
    <property type="entry name" value="Vanillyl-alcohol Oxidase, Chain A, domain 4"/>
    <property type="match status" value="1"/>
</dbReference>
<evidence type="ECO:0000256" key="5">
    <source>
        <dbReference type="ARBA" id="ARBA00022946"/>
    </source>
</evidence>
<dbReference type="PROSITE" id="PS51387">
    <property type="entry name" value="FAD_PCMH"/>
    <property type="match status" value="1"/>
</dbReference>
<dbReference type="GO" id="GO:1903457">
    <property type="term" value="P:lactate catabolic process"/>
    <property type="evidence" value="ECO:0007669"/>
    <property type="project" value="TreeGrafter"/>
</dbReference>
<dbReference type="AlphaFoldDB" id="A0A9R1CU83"/>
<dbReference type="SUPFAM" id="SSF56176">
    <property type="entry name" value="FAD-binding/transporter-associated domain-like"/>
    <property type="match status" value="1"/>
</dbReference>
<dbReference type="GO" id="GO:0004458">
    <property type="term" value="F:D-lactate dehydrogenase (cytochrome) activity"/>
    <property type="evidence" value="ECO:0007669"/>
    <property type="project" value="UniProtKB-EC"/>
</dbReference>
<dbReference type="Pfam" id="PF01565">
    <property type="entry name" value="FAD_binding_4"/>
    <property type="match status" value="1"/>
</dbReference>
<reference evidence="9" key="1">
    <citation type="journal article" date="2023" name="Front. Microbiol.">
        <title>Genomic-based phylogenetic and metabolic analyses of the genus Natronomonas, and description of Natronomonas aquatica sp. nov.</title>
        <authorList>
            <person name="Garcia-Roldan A."/>
            <person name="Duran-Viseras A."/>
            <person name="de la Haba R.R."/>
            <person name="Corral P."/>
            <person name="Sanchez-Porro C."/>
            <person name="Ventosa A."/>
        </authorList>
    </citation>
    <scope>NUCLEOTIDE SEQUENCE</scope>
    <source>
        <strain evidence="9">F2-12</strain>
    </source>
</reference>
<keyword evidence="6" id="KW-0560">Oxidoreductase</keyword>
<keyword evidence="5" id="KW-0809">Transit peptide</keyword>
<name>A0A9R1CU83_9EURY</name>
<dbReference type="InterPro" id="IPR036318">
    <property type="entry name" value="FAD-bd_PCMH-like_sf"/>
</dbReference>
<dbReference type="Gene3D" id="3.30.465.10">
    <property type="match status" value="1"/>
</dbReference>
<dbReference type="FunFam" id="3.30.70.2740:FF:000001">
    <property type="entry name" value="D-lactate dehydrogenase mitochondrial"/>
    <property type="match status" value="1"/>
</dbReference>
<dbReference type="PANTHER" id="PTHR11748">
    <property type="entry name" value="D-LACTATE DEHYDROGENASE"/>
    <property type="match status" value="1"/>
</dbReference>
<accession>A0A9R1CU83</accession>
<dbReference type="EMBL" id="JAHLKM010000013">
    <property type="protein sequence ID" value="MCQ4333888.1"/>
    <property type="molecule type" value="Genomic_DNA"/>
</dbReference>
<dbReference type="InterPro" id="IPR006094">
    <property type="entry name" value="Oxid_FAD_bind_N"/>
</dbReference>
<comment type="cofactor">
    <cofactor evidence="1">
        <name>FAD</name>
        <dbReference type="ChEBI" id="CHEBI:57692"/>
    </cofactor>
</comment>
<dbReference type="GO" id="GO:0008720">
    <property type="term" value="F:D-lactate dehydrogenase (NAD+) activity"/>
    <property type="evidence" value="ECO:0007669"/>
    <property type="project" value="TreeGrafter"/>
</dbReference>
<evidence type="ECO:0000313" key="10">
    <source>
        <dbReference type="Proteomes" id="UP001139494"/>
    </source>
</evidence>
<evidence type="ECO:0000256" key="7">
    <source>
        <dbReference type="ARBA" id="ARBA00038897"/>
    </source>
</evidence>
<protein>
    <recommendedName>
        <fullName evidence="7">D-lactate dehydrogenase (cytochrome)</fullName>
        <ecNumber evidence="7">1.1.2.4</ecNumber>
    </recommendedName>
</protein>
<dbReference type="SUPFAM" id="SSF55103">
    <property type="entry name" value="FAD-linked oxidases, C-terminal domain"/>
    <property type="match status" value="1"/>
</dbReference>
<keyword evidence="10" id="KW-1185">Reference proteome</keyword>
<evidence type="ECO:0000256" key="4">
    <source>
        <dbReference type="ARBA" id="ARBA00022827"/>
    </source>
</evidence>
<dbReference type="InterPro" id="IPR016164">
    <property type="entry name" value="FAD-linked_Oxase-like_C"/>
</dbReference>
<dbReference type="RefSeq" id="WP_256029912.1">
    <property type="nucleotide sequence ID" value="NZ_JAHLKM010000013.1"/>
</dbReference>
<evidence type="ECO:0000256" key="3">
    <source>
        <dbReference type="ARBA" id="ARBA00022630"/>
    </source>
</evidence>
<evidence type="ECO:0000256" key="6">
    <source>
        <dbReference type="ARBA" id="ARBA00023002"/>
    </source>
</evidence>